<proteinExistence type="predicted"/>
<dbReference type="Pfam" id="PF00581">
    <property type="entry name" value="Rhodanese"/>
    <property type="match status" value="1"/>
</dbReference>
<dbReference type="PANTHER" id="PTHR45663">
    <property type="entry name" value="GEO12009P1"/>
    <property type="match status" value="1"/>
</dbReference>
<comment type="caution">
    <text evidence="7">The sequence shown here is derived from an EMBL/GenBank/DDBJ whole genome shotgun (WGS) entry which is preliminary data.</text>
</comment>
<evidence type="ECO:0000313" key="8">
    <source>
        <dbReference type="Proteomes" id="UP000280368"/>
    </source>
</evidence>
<dbReference type="InterPro" id="IPR036249">
    <property type="entry name" value="Thioredoxin-like_sf"/>
</dbReference>
<dbReference type="PROSITE" id="PS00194">
    <property type="entry name" value="THIOREDOXIN_1"/>
    <property type="match status" value="1"/>
</dbReference>
<evidence type="ECO:0000256" key="2">
    <source>
        <dbReference type="ARBA" id="ARBA00022982"/>
    </source>
</evidence>
<evidence type="ECO:0000256" key="1">
    <source>
        <dbReference type="ARBA" id="ARBA00022448"/>
    </source>
</evidence>
<dbReference type="InterPro" id="IPR013766">
    <property type="entry name" value="Thioredoxin_domain"/>
</dbReference>
<dbReference type="PROSITE" id="PS51352">
    <property type="entry name" value="THIOREDOXIN_2"/>
    <property type="match status" value="1"/>
</dbReference>
<dbReference type="SUPFAM" id="SSF52821">
    <property type="entry name" value="Rhodanese/Cell cycle control phosphatase"/>
    <property type="match status" value="1"/>
</dbReference>
<protein>
    <submittedName>
        <fullName evidence="7">Thioredoxin</fullName>
    </submittedName>
</protein>
<sequence length="232" mass="26217">MKFNPKILVIISFFILSCNGQTTKETQTIDVKSFAEKMEATPDAQILDVRTPEEFSTAHIDNAVNVNWLGDSFVSGAEKLDKTKPVFVYCKSGGRSKSAASKLEELGFTKIYELQGGILKWDAAGMSKPTGRTIGLTVDGYNKLINSDKKILVNFYAEWCAPCKKMAPYIAKMQKENNDEFELIRLDADKNKTLMDAMKISELPTMFLYNKGEKKWQHSGYISEEDLRKQIQ</sequence>
<dbReference type="Proteomes" id="UP000280368">
    <property type="component" value="Unassembled WGS sequence"/>
</dbReference>
<dbReference type="PRINTS" id="PR00421">
    <property type="entry name" value="THIOREDOXIN"/>
</dbReference>
<dbReference type="Gene3D" id="3.40.30.10">
    <property type="entry name" value="Glutaredoxin"/>
    <property type="match status" value="1"/>
</dbReference>
<dbReference type="Gene3D" id="3.40.250.10">
    <property type="entry name" value="Rhodanese-like domain"/>
    <property type="match status" value="1"/>
</dbReference>
<dbReference type="PROSITE" id="PS51257">
    <property type="entry name" value="PROKAR_LIPOPROTEIN"/>
    <property type="match status" value="1"/>
</dbReference>
<dbReference type="InterPro" id="IPR017937">
    <property type="entry name" value="Thioredoxin_CS"/>
</dbReference>
<dbReference type="InterPro" id="IPR036873">
    <property type="entry name" value="Rhodanese-like_dom_sf"/>
</dbReference>
<evidence type="ECO:0000256" key="3">
    <source>
        <dbReference type="ARBA" id="ARBA00023157"/>
    </source>
</evidence>
<reference evidence="7 8" key="1">
    <citation type="submission" date="2018-10" db="EMBL/GenBank/DDBJ databases">
        <title>Genomic Encyclopedia of Archaeal and Bacterial Type Strains, Phase II (KMG-II): from individual species to whole genera.</title>
        <authorList>
            <person name="Goeker M."/>
        </authorList>
    </citation>
    <scope>NUCLEOTIDE SEQUENCE [LARGE SCALE GENOMIC DNA]</scope>
    <source>
        <strain evidence="7 8">DSM 19727</strain>
    </source>
</reference>
<dbReference type="OrthoDB" id="9808735at2"/>
<gene>
    <name evidence="7" type="ORF">BC961_2330</name>
</gene>
<name>A0A3L9ZWV1_9FLAO</name>
<dbReference type="GO" id="GO:0015035">
    <property type="term" value="F:protein-disulfide reductase activity"/>
    <property type="evidence" value="ECO:0007669"/>
    <property type="project" value="TreeGrafter"/>
</dbReference>
<evidence type="ECO:0000259" key="6">
    <source>
        <dbReference type="PROSITE" id="PS51352"/>
    </source>
</evidence>
<dbReference type="InterPro" id="IPR001763">
    <property type="entry name" value="Rhodanese-like_dom"/>
</dbReference>
<keyword evidence="8" id="KW-1185">Reference proteome</keyword>
<keyword evidence="4" id="KW-0676">Redox-active center</keyword>
<dbReference type="CDD" id="cd00158">
    <property type="entry name" value="RHOD"/>
    <property type="match status" value="1"/>
</dbReference>
<keyword evidence="2" id="KW-0249">Electron transport</keyword>
<dbReference type="GO" id="GO:0045454">
    <property type="term" value="P:cell redox homeostasis"/>
    <property type="evidence" value="ECO:0007669"/>
    <property type="project" value="TreeGrafter"/>
</dbReference>
<evidence type="ECO:0000256" key="4">
    <source>
        <dbReference type="ARBA" id="ARBA00023284"/>
    </source>
</evidence>
<evidence type="ECO:0000259" key="5">
    <source>
        <dbReference type="PROSITE" id="PS50206"/>
    </source>
</evidence>
<accession>A0A3L9ZWV1</accession>
<dbReference type="PANTHER" id="PTHR45663:SF11">
    <property type="entry name" value="GEO12009P1"/>
    <property type="match status" value="1"/>
</dbReference>
<dbReference type="Pfam" id="PF00085">
    <property type="entry name" value="Thioredoxin"/>
    <property type="match status" value="1"/>
</dbReference>
<dbReference type="CDD" id="cd02947">
    <property type="entry name" value="TRX_family"/>
    <property type="match status" value="1"/>
</dbReference>
<feature type="domain" description="Thioredoxin" evidence="6">
    <location>
        <begin position="122"/>
        <end position="232"/>
    </location>
</feature>
<dbReference type="EMBL" id="REFH01000010">
    <property type="protein sequence ID" value="RMA74988.1"/>
    <property type="molecule type" value="Genomic_DNA"/>
</dbReference>
<keyword evidence="1" id="KW-0813">Transport</keyword>
<dbReference type="SUPFAM" id="SSF52833">
    <property type="entry name" value="Thioredoxin-like"/>
    <property type="match status" value="1"/>
</dbReference>
<dbReference type="RefSeq" id="WP_121925935.1">
    <property type="nucleotide sequence ID" value="NZ_CBCSGA010000004.1"/>
</dbReference>
<dbReference type="PROSITE" id="PS50206">
    <property type="entry name" value="RHODANESE_3"/>
    <property type="match status" value="1"/>
</dbReference>
<keyword evidence="3" id="KW-1015">Disulfide bond</keyword>
<feature type="domain" description="Rhodanese" evidence="5">
    <location>
        <begin position="40"/>
        <end position="130"/>
    </location>
</feature>
<organism evidence="7 8">
    <name type="scientific">Flavobacterium weaverense</name>
    <dbReference type="NCBI Taxonomy" id="271156"/>
    <lineage>
        <taxon>Bacteria</taxon>
        <taxon>Pseudomonadati</taxon>
        <taxon>Bacteroidota</taxon>
        <taxon>Flavobacteriia</taxon>
        <taxon>Flavobacteriales</taxon>
        <taxon>Flavobacteriaceae</taxon>
        <taxon>Flavobacterium</taxon>
    </lineage>
</organism>
<dbReference type="AlphaFoldDB" id="A0A3L9ZWV1"/>
<evidence type="ECO:0000313" key="7">
    <source>
        <dbReference type="EMBL" id="RMA74988.1"/>
    </source>
</evidence>
<dbReference type="SMART" id="SM00450">
    <property type="entry name" value="RHOD"/>
    <property type="match status" value="1"/>
</dbReference>
<dbReference type="GO" id="GO:0005829">
    <property type="term" value="C:cytosol"/>
    <property type="evidence" value="ECO:0007669"/>
    <property type="project" value="TreeGrafter"/>
</dbReference>